<feature type="transmembrane region" description="Helical" evidence="2">
    <location>
        <begin position="118"/>
        <end position="142"/>
    </location>
</feature>
<keyword evidence="2" id="KW-1133">Transmembrane helix</keyword>
<feature type="transmembrane region" description="Helical" evidence="2">
    <location>
        <begin position="93"/>
        <end position="112"/>
    </location>
</feature>
<keyword evidence="2" id="KW-0812">Transmembrane</keyword>
<organism evidence="3">
    <name type="scientific">Cladocopium goreaui</name>
    <dbReference type="NCBI Taxonomy" id="2562237"/>
    <lineage>
        <taxon>Eukaryota</taxon>
        <taxon>Sar</taxon>
        <taxon>Alveolata</taxon>
        <taxon>Dinophyceae</taxon>
        <taxon>Suessiales</taxon>
        <taxon>Symbiodiniaceae</taxon>
        <taxon>Cladocopium</taxon>
    </lineage>
</organism>
<dbReference type="EMBL" id="CAMXCT030006718">
    <property type="protein sequence ID" value="CAL4806188.1"/>
    <property type="molecule type" value="Genomic_DNA"/>
</dbReference>
<keyword evidence="2" id="KW-0472">Membrane</keyword>
<accession>A0A9P1M1J6</accession>
<protein>
    <submittedName>
        <fullName evidence="3">Uncharacterized protein</fullName>
    </submittedName>
</protein>
<dbReference type="AlphaFoldDB" id="A0A9P1M1J6"/>
<dbReference type="EMBL" id="CAMXCT010006718">
    <property type="protein sequence ID" value="CAI4018876.1"/>
    <property type="molecule type" value="Genomic_DNA"/>
</dbReference>
<evidence type="ECO:0000256" key="1">
    <source>
        <dbReference type="SAM" id="MobiDB-lite"/>
    </source>
</evidence>
<evidence type="ECO:0000313" key="3">
    <source>
        <dbReference type="EMBL" id="CAI4018876.1"/>
    </source>
</evidence>
<evidence type="ECO:0000256" key="2">
    <source>
        <dbReference type="SAM" id="Phobius"/>
    </source>
</evidence>
<dbReference type="EMBL" id="CAMXCT020006718">
    <property type="protein sequence ID" value="CAL1172251.1"/>
    <property type="molecule type" value="Genomic_DNA"/>
</dbReference>
<gene>
    <name evidence="3" type="ORF">C1SCF055_LOCUS43410</name>
</gene>
<feature type="compositionally biased region" description="Low complexity" evidence="1">
    <location>
        <begin position="14"/>
        <end position="24"/>
    </location>
</feature>
<reference evidence="4 5" key="2">
    <citation type="submission" date="2024-05" db="EMBL/GenBank/DDBJ databases">
        <authorList>
            <person name="Chen Y."/>
            <person name="Shah S."/>
            <person name="Dougan E. K."/>
            <person name="Thang M."/>
            <person name="Chan C."/>
        </authorList>
    </citation>
    <scope>NUCLEOTIDE SEQUENCE [LARGE SCALE GENOMIC DNA]</scope>
</reference>
<keyword evidence="5" id="KW-1185">Reference proteome</keyword>
<evidence type="ECO:0000313" key="5">
    <source>
        <dbReference type="Proteomes" id="UP001152797"/>
    </source>
</evidence>
<dbReference type="Proteomes" id="UP001152797">
    <property type="component" value="Unassembled WGS sequence"/>
</dbReference>
<sequence>MHDSDSTTDSVARGATSGSASSGTPHFRASHRQPQRSSNEDADQGSGHKAPLHQRIQGVKRQGLLAKASTVASSYSLGSNKTFAALVPAQGHGWAGIPCVYLCFCFVSLAWLRYCASMLLMLVLIAQSAAADLLLWQLGGVLRQLQKMRWVRSTVQSMFLMPWP</sequence>
<comment type="caution">
    <text evidence="3">The sequence shown here is derived from an EMBL/GenBank/DDBJ whole genome shotgun (WGS) entry which is preliminary data.</text>
</comment>
<proteinExistence type="predicted"/>
<evidence type="ECO:0000313" key="4">
    <source>
        <dbReference type="EMBL" id="CAL4806188.1"/>
    </source>
</evidence>
<reference evidence="3" key="1">
    <citation type="submission" date="2022-10" db="EMBL/GenBank/DDBJ databases">
        <authorList>
            <person name="Chen Y."/>
            <person name="Dougan E. K."/>
            <person name="Chan C."/>
            <person name="Rhodes N."/>
            <person name="Thang M."/>
        </authorList>
    </citation>
    <scope>NUCLEOTIDE SEQUENCE</scope>
</reference>
<feature type="region of interest" description="Disordered" evidence="1">
    <location>
        <begin position="1"/>
        <end position="53"/>
    </location>
</feature>
<name>A0A9P1M1J6_9DINO</name>